<dbReference type="SUPFAM" id="SSF89796">
    <property type="entry name" value="CoA-transferase family III (CaiB/BaiF)"/>
    <property type="match status" value="1"/>
</dbReference>
<feature type="compositionally biased region" description="Basic and acidic residues" evidence="1">
    <location>
        <begin position="324"/>
        <end position="336"/>
    </location>
</feature>
<feature type="region of interest" description="Disordered" evidence="1">
    <location>
        <begin position="274"/>
        <end position="345"/>
    </location>
</feature>
<reference evidence="4" key="1">
    <citation type="submission" date="2017-06" db="EMBL/GenBank/DDBJ databases">
        <authorList>
            <person name="Varghese N."/>
            <person name="Submissions S."/>
        </authorList>
    </citation>
    <scope>NUCLEOTIDE SEQUENCE [LARGE SCALE GENOMIC DNA]</scope>
    <source>
        <strain evidence="4">DSM 137</strain>
    </source>
</reference>
<evidence type="ECO:0000313" key="3">
    <source>
        <dbReference type="EMBL" id="SNB81847.1"/>
    </source>
</evidence>
<accession>A0A212S8V3</accession>
<dbReference type="InterPro" id="IPR032687">
    <property type="entry name" value="AraC-type_N"/>
</dbReference>
<dbReference type="InterPro" id="IPR023606">
    <property type="entry name" value="CoA-Trfase_III_dom_1_sf"/>
</dbReference>
<protein>
    <submittedName>
        <fullName evidence="3">Crotonobetainyl-CoA:carnitine CoA-transferase CaiB</fullName>
    </submittedName>
</protein>
<dbReference type="PANTHER" id="PTHR48228">
    <property type="entry name" value="SUCCINYL-COA--D-CITRAMALATE COA-TRANSFERASE"/>
    <property type="match status" value="1"/>
</dbReference>
<organism evidence="3 4">
    <name type="scientific">Rhodoblastus acidophilus</name>
    <name type="common">Rhodopseudomonas acidophila</name>
    <dbReference type="NCBI Taxonomy" id="1074"/>
    <lineage>
        <taxon>Bacteria</taxon>
        <taxon>Pseudomonadati</taxon>
        <taxon>Pseudomonadota</taxon>
        <taxon>Alphaproteobacteria</taxon>
        <taxon>Hyphomicrobiales</taxon>
        <taxon>Rhodoblastaceae</taxon>
        <taxon>Rhodoblastus</taxon>
    </lineage>
</organism>
<dbReference type="InterPro" id="IPR050509">
    <property type="entry name" value="CoA-transferase_III"/>
</dbReference>
<proteinExistence type="predicted"/>
<dbReference type="AlphaFoldDB" id="A0A212S8V3"/>
<gene>
    <name evidence="3" type="ORF">SAMN06265338_1175</name>
</gene>
<dbReference type="Pfam" id="PF12625">
    <property type="entry name" value="Arabinose_bd"/>
    <property type="match status" value="1"/>
</dbReference>
<evidence type="ECO:0000259" key="2">
    <source>
        <dbReference type="Pfam" id="PF12625"/>
    </source>
</evidence>
<keyword evidence="3" id="KW-0808">Transferase</keyword>
<sequence length="717" mass="78624">MISASFVKEALDSLRRRGLPTEPVLAAADLTGYADQPVSAETYGKMWLALARELDDEFFGLAARPMRPGGFTLLCHCLLNATTLEQALRRALRFLNLVLDDPRGELTLERGLARIELREAGPPRSAFAYRTYWIVLHGVICWFARRRLLLRHVDFRCAEPDFCDDYRLFFGAPVTFGAPLSLLAFDAAFLKLPINRQEGAMRAFLRGAPANILARYAHDAGLAAAVRQKLRASAPADWPNVEQMARILRMPASTLRHRLQDEGHSYRAIRPARREQAMSQGGVDGQAFRRGNGRKGLLRRHPDSRRLRLSTRLSRRAHLSRRARLPDLRGDERHPASGDFACGQGGPMSGPLSGARVLEFVSIGPGPYCAMLLSDLGAQVLRIDREGGNGWPNPSHDRGRATLTLDLKSDAGRAKCLEAARTADILIEGFRPGVMERLGLGPDALREQNPRLIYGRMTGWGQQGPLAQAAGHDINYIALSGALAALGRKGELPEPPLNLVGDFGGGALFLAFGVVAALWEREKSGLGQVVDAAMVDGAASLMSMFSGRAQNPWLSLERGANVLSGAAPFYRCYRCADGGEIAIGALEPHFYRTLLDLIGAPLALLERRNDPALWPEDAETLARIFLARKRDDWRGLLEGTDACFAPVLTLDEAKDHPHLRARQTFLTRGDAVLPAPAPRFSRSQSVMADTEDGANDGARMLESWKALAIAAHRPMQD</sequence>
<dbReference type="GO" id="GO:0016740">
    <property type="term" value="F:transferase activity"/>
    <property type="evidence" value="ECO:0007669"/>
    <property type="project" value="UniProtKB-KW"/>
</dbReference>
<dbReference type="PANTHER" id="PTHR48228:SF5">
    <property type="entry name" value="ALPHA-METHYLACYL-COA RACEMASE"/>
    <property type="match status" value="1"/>
</dbReference>
<dbReference type="InterPro" id="IPR044855">
    <property type="entry name" value="CoA-Trfase_III_dom3_sf"/>
</dbReference>
<dbReference type="InterPro" id="IPR003673">
    <property type="entry name" value="CoA-Trfase_fam_III"/>
</dbReference>
<dbReference type="EMBL" id="FYDG01000017">
    <property type="protein sequence ID" value="SNB81847.1"/>
    <property type="molecule type" value="Genomic_DNA"/>
</dbReference>
<dbReference type="Proteomes" id="UP000198418">
    <property type="component" value="Unassembled WGS sequence"/>
</dbReference>
<keyword evidence="4" id="KW-1185">Reference proteome</keyword>
<feature type="compositionally biased region" description="Basic residues" evidence="1">
    <location>
        <begin position="307"/>
        <end position="323"/>
    </location>
</feature>
<evidence type="ECO:0000256" key="1">
    <source>
        <dbReference type="SAM" id="MobiDB-lite"/>
    </source>
</evidence>
<dbReference type="Gene3D" id="3.30.1540.10">
    <property type="entry name" value="formyl-coa transferase, domain 3"/>
    <property type="match status" value="1"/>
</dbReference>
<dbReference type="Gene3D" id="3.40.50.10540">
    <property type="entry name" value="Crotonobetainyl-coa:carnitine coa-transferase, domain 1"/>
    <property type="match status" value="1"/>
</dbReference>
<evidence type="ECO:0000313" key="4">
    <source>
        <dbReference type="Proteomes" id="UP000198418"/>
    </source>
</evidence>
<name>A0A212S8V3_RHOAC</name>
<feature type="domain" description="HTH-type transcriptional regulator AraC-type N-terminal" evidence="2">
    <location>
        <begin position="18"/>
        <end position="193"/>
    </location>
</feature>
<dbReference type="Pfam" id="PF02515">
    <property type="entry name" value="CoA_transf_3"/>
    <property type="match status" value="1"/>
</dbReference>